<feature type="transmembrane region" description="Helical" evidence="1">
    <location>
        <begin position="213"/>
        <end position="233"/>
    </location>
</feature>
<feature type="transmembrane region" description="Helical" evidence="1">
    <location>
        <begin position="174"/>
        <end position="193"/>
    </location>
</feature>
<feature type="transmembrane region" description="Helical" evidence="1">
    <location>
        <begin position="20"/>
        <end position="40"/>
    </location>
</feature>
<keyword evidence="1" id="KW-0812">Transmembrane</keyword>
<gene>
    <name evidence="2" type="ORF">GCM10011511_54140</name>
</gene>
<protein>
    <recommendedName>
        <fullName evidence="4">Small-conductance mechanosensitive channel</fullName>
    </recommendedName>
</protein>
<feature type="transmembrane region" description="Helical" evidence="1">
    <location>
        <begin position="254"/>
        <end position="274"/>
    </location>
</feature>
<feature type="transmembrane region" description="Helical" evidence="1">
    <location>
        <begin position="111"/>
        <end position="131"/>
    </location>
</feature>
<evidence type="ECO:0008006" key="4">
    <source>
        <dbReference type="Google" id="ProtNLM"/>
    </source>
</evidence>
<evidence type="ECO:0000313" key="3">
    <source>
        <dbReference type="Proteomes" id="UP000607559"/>
    </source>
</evidence>
<feature type="transmembrane region" description="Helical" evidence="1">
    <location>
        <begin position="373"/>
        <end position="393"/>
    </location>
</feature>
<feature type="transmembrane region" description="Helical" evidence="1">
    <location>
        <begin position="280"/>
        <end position="300"/>
    </location>
</feature>
<reference evidence="2" key="2">
    <citation type="submission" date="2020-09" db="EMBL/GenBank/DDBJ databases">
        <authorList>
            <person name="Sun Q."/>
            <person name="Zhou Y."/>
        </authorList>
    </citation>
    <scope>NUCLEOTIDE SEQUENCE</scope>
    <source>
        <strain evidence="2">CGMCC 1.15448</strain>
    </source>
</reference>
<evidence type="ECO:0000256" key="1">
    <source>
        <dbReference type="SAM" id="Phobius"/>
    </source>
</evidence>
<dbReference type="EMBL" id="BMJC01000007">
    <property type="protein sequence ID" value="GGB23446.1"/>
    <property type="molecule type" value="Genomic_DNA"/>
</dbReference>
<comment type="caution">
    <text evidence="2">The sequence shown here is derived from an EMBL/GenBank/DDBJ whole genome shotgun (WGS) entry which is preliminary data.</text>
</comment>
<accession>A0A8J2UIN7</accession>
<feature type="transmembrane region" description="Helical" evidence="1">
    <location>
        <begin position="312"/>
        <end position="329"/>
    </location>
</feature>
<dbReference type="AlphaFoldDB" id="A0A8J2UIN7"/>
<proteinExistence type="predicted"/>
<dbReference type="Proteomes" id="UP000607559">
    <property type="component" value="Unassembled WGS sequence"/>
</dbReference>
<keyword evidence="3" id="KW-1185">Reference proteome</keyword>
<keyword evidence="1" id="KW-0472">Membrane</keyword>
<dbReference type="RefSeq" id="WP_188937706.1">
    <property type="nucleotide sequence ID" value="NZ_BMJC01000007.1"/>
</dbReference>
<feature type="transmembrane region" description="Helical" evidence="1">
    <location>
        <begin position="143"/>
        <end position="162"/>
    </location>
</feature>
<keyword evidence="1" id="KW-1133">Transmembrane helix</keyword>
<feature type="transmembrane region" description="Helical" evidence="1">
    <location>
        <begin position="66"/>
        <end position="90"/>
    </location>
</feature>
<sequence>MSTTTLSYVGAHKLTLQQRVLCLIGLLLALLFGPYIAVYFKDGGIPDKFFNFPATTPGDVKPAPTLIMTVGISVLFIATMLLLIVPRLFGFKKPPPIARAAKRKARATLPSWFYIGGIAFAGTVVFTTLHLQRPVWLNDWSLLPLWWGFVLVLDGIVYYRNAGRSLAATATTELIAMGVLSVSGWLLFEYFNFFIRLNWYYPFSGLLHHDKFLIYAVLGSSAFIPMAFEWYQLLCTFPGLAVKYKFGPKVVWPLWVRMTILIVALAGLVASAFYPNDLFFIVWLSPLIILAIGLGMLGIWTPFISIKQRGDWSFLLVFAPTFLFQGFVLEGANWLSVKHLANGEASGFNPAYWHYCIPYVNQMHIFEMPLLGYLGYIPFSVYCWIWFIAMAFLMDIPTTFSLSEEYK</sequence>
<evidence type="ECO:0000313" key="2">
    <source>
        <dbReference type="EMBL" id="GGB23446.1"/>
    </source>
</evidence>
<reference evidence="2" key="1">
    <citation type="journal article" date="2014" name="Int. J. Syst. Evol. Microbiol.">
        <title>Complete genome sequence of Corynebacterium casei LMG S-19264T (=DSM 44701T), isolated from a smear-ripened cheese.</title>
        <authorList>
            <consortium name="US DOE Joint Genome Institute (JGI-PGF)"/>
            <person name="Walter F."/>
            <person name="Albersmeier A."/>
            <person name="Kalinowski J."/>
            <person name="Ruckert C."/>
        </authorList>
    </citation>
    <scope>NUCLEOTIDE SEQUENCE</scope>
    <source>
        <strain evidence="2">CGMCC 1.15448</strain>
    </source>
</reference>
<organism evidence="2 3">
    <name type="scientific">Puia dinghuensis</name>
    <dbReference type="NCBI Taxonomy" id="1792502"/>
    <lineage>
        <taxon>Bacteria</taxon>
        <taxon>Pseudomonadati</taxon>
        <taxon>Bacteroidota</taxon>
        <taxon>Chitinophagia</taxon>
        <taxon>Chitinophagales</taxon>
        <taxon>Chitinophagaceae</taxon>
        <taxon>Puia</taxon>
    </lineage>
</organism>
<name>A0A8J2UIN7_9BACT</name>